<accession>A0AAW2T1Q9</accession>
<sequence>MASSAKQFSLFLLLITLLSPLRTHARDSQFFNKIPSTTTKNVVPNDVKEAPSNQQEQEQQPNFLPDNENSYGLYGHDTGVLPPSTTTTSSSEAATTTGEPASTTLYDTESKQPVHKYLPKNYNTVAYVTEPEEVSDSNTFAQEKTYTTNPNSDNVNYHNARQNYYNTQQEEEETEYRSYPATTNNRDNNKYYNYNGGSSSFNSQSQPQGLSDTRYSRERNSDNGFEPQGMSDTRFMGNGKYHYDINTGRYSRNHPYERLRGVGARNEYNNNRNYYGNSENNGYELSSETSIGGGYQNQEEFQDEENYNMP</sequence>
<name>A0AAW2T1Q9_SESRA</name>
<feature type="region of interest" description="Disordered" evidence="1">
    <location>
        <begin position="167"/>
        <end position="236"/>
    </location>
</feature>
<proteinExistence type="predicted"/>
<evidence type="ECO:0000313" key="3">
    <source>
        <dbReference type="EMBL" id="KAL0398559.1"/>
    </source>
</evidence>
<feature type="compositionally biased region" description="Low complexity" evidence="1">
    <location>
        <begin position="272"/>
        <end position="284"/>
    </location>
</feature>
<reference evidence="3" key="2">
    <citation type="journal article" date="2024" name="Plant">
        <title>Genomic evolution and insights into agronomic trait innovations of Sesamum species.</title>
        <authorList>
            <person name="Miao H."/>
            <person name="Wang L."/>
            <person name="Qu L."/>
            <person name="Liu H."/>
            <person name="Sun Y."/>
            <person name="Le M."/>
            <person name="Wang Q."/>
            <person name="Wei S."/>
            <person name="Zheng Y."/>
            <person name="Lin W."/>
            <person name="Duan Y."/>
            <person name="Cao H."/>
            <person name="Xiong S."/>
            <person name="Wang X."/>
            <person name="Wei L."/>
            <person name="Li C."/>
            <person name="Ma Q."/>
            <person name="Ju M."/>
            <person name="Zhao R."/>
            <person name="Li G."/>
            <person name="Mu C."/>
            <person name="Tian Q."/>
            <person name="Mei H."/>
            <person name="Zhang T."/>
            <person name="Gao T."/>
            <person name="Zhang H."/>
        </authorList>
    </citation>
    <scope>NUCLEOTIDE SEQUENCE</scope>
    <source>
        <strain evidence="3">G02</strain>
    </source>
</reference>
<dbReference type="PANTHER" id="PTHR35274">
    <property type="entry name" value="E6-LIKE PROTEIN"/>
    <property type="match status" value="1"/>
</dbReference>
<protein>
    <submittedName>
        <fullName evidence="3">Protein E6</fullName>
    </submittedName>
</protein>
<feature type="signal peptide" evidence="2">
    <location>
        <begin position="1"/>
        <end position="25"/>
    </location>
</feature>
<feature type="region of interest" description="Disordered" evidence="1">
    <location>
        <begin position="36"/>
        <end position="104"/>
    </location>
</feature>
<gene>
    <name evidence="3" type="ORF">Sradi_2199200</name>
</gene>
<feature type="region of interest" description="Disordered" evidence="1">
    <location>
        <begin position="272"/>
        <end position="310"/>
    </location>
</feature>
<dbReference type="AlphaFoldDB" id="A0AAW2T1Q9"/>
<comment type="caution">
    <text evidence="3">The sequence shown here is derived from an EMBL/GenBank/DDBJ whole genome shotgun (WGS) entry which is preliminary data.</text>
</comment>
<keyword evidence="2" id="KW-0732">Signal</keyword>
<feature type="chain" id="PRO_5043430574" evidence="2">
    <location>
        <begin position="26"/>
        <end position="310"/>
    </location>
</feature>
<organism evidence="3">
    <name type="scientific">Sesamum radiatum</name>
    <name type="common">Black benniseed</name>
    <dbReference type="NCBI Taxonomy" id="300843"/>
    <lineage>
        <taxon>Eukaryota</taxon>
        <taxon>Viridiplantae</taxon>
        <taxon>Streptophyta</taxon>
        <taxon>Embryophyta</taxon>
        <taxon>Tracheophyta</taxon>
        <taxon>Spermatophyta</taxon>
        <taxon>Magnoliopsida</taxon>
        <taxon>eudicotyledons</taxon>
        <taxon>Gunneridae</taxon>
        <taxon>Pentapetalae</taxon>
        <taxon>asterids</taxon>
        <taxon>lamiids</taxon>
        <taxon>Lamiales</taxon>
        <taxon>Pedaliaceae</taxon>
        <taxon>Sesamum</taxon>
    </lineage>
</organism>
<reference evidence="3" key="1">
    <citation type="submission" date="2020-06" db="EMBL/GenBank/DDBJ databases">
        <authorList>
            <person name="Li T."/>
            <person name="Hu X."/>
            <person name="Zhang T."/>
            <person name="Song X."/>
            <person name="Zhang H."/>
            <person name="Dai N."/>
            <person name="Sheng W."/>
            <person name="Hou X."/>
            <person name="Wei L."/>
        </authorList>
    </citation>
    <scope>NUCLEOTIDE SEQUENCE</scope>
    <source>
        <strain evidence="3">G02</strain>
        <tissue evidence="3">Leaf</tissue>
    </source>
</reference>
<feature type="compositionally biased region" description="Low complexity" evidence="1">
    <location>
        <begin position="82"/>
        <end position="104"/>
    </location>
</feature>
<dbReference type="InterPro" id="IPR040290">
    <property type="entry name" value="Prot_E6-like"/>
</dbReference>
<evidence type="ECO:0000256" key="2">
    <source>
        <dbReference type="SAM" id="SignalP"/>
    </source>
</evidence>
<evidence type="ECO:0000256" key="1">
    <source>
        <dbReference type="SAM" id="MobiDB-lite"/>
    </source>
</evidence>
<dbReference type="EMBL" id="JACGWJ010000009">
    <property type="protein sequence ID" value="KAL0398559.1"/>
    <property type="molecule type" value="Genomic_DNA"/>
</dbReference>
<dbReference type="PANTHER" id="PTHR35274:SF2">
    <property type="entry name" value="E6-LIKE PROTEIN"/>
    <property type="match status" value="1"/>
</dbReference>
<feature type="compositionally biased region" description="Low complexity" evidence="1">
    <location>
        <begin position="184"/>
        <end position="209"/>
    </location>
</feature>
<feature type="compositionally biased region" description="Acidic residues" evidence="1">
    <location>
        <begin position="300"/>
        <end position="310"/>
    </location>
</feature>